<comment type="caution">
    <text evidence="9">The sequence shown here is derived from an EMBL/GenBank/DDBJ whole genome shotgun (WGS) entry which is preliminary data.</text>
</comment>
<keyword evidence="10" id="KW-1185">Reference proteome</keyword>
<feature type="domain" description="ABC3 transporter permease C-terminal" evidence="7">
    <location>
        <begin position="286"/>
        <end position="402"/>
    </location>
</feature>
<dbReference type="InterPro" id="IPR025857">
    <property type="entry name" value="MacB_PCD"/>
</dbReference>
<feature type="transmembrane region" description="Helical" evidence="6">
    <location>
        <begin position="709"/>
        <end position="729"/>
    </location>
</feature>
<sequence>MLGNYFKIAWRNLIRNKAFSAINILGLASGLACSLLVILWIQDERSMDRFHANDAQLYQVYEINHYDGKIEGTYLTQGLLANELKRMVPEVTYASSMESSFPRIFSANGQLFKVEGAYVGEDFLKMFSYPLLQGTPATALNVPGGIAISRKMAAQFFGSPERAIGQTIRYENKEDLTVTAIFENVPAYSSQQFDFLRNWQDYTKANSWVSNWGSANPATYLQLHQGTDPAKVAAKIKGFLASYKSQHKEAFTELGLQPFPEKYLHATFQNGKIDGGRIAYVHLFSLVAVFILLIACINFMNLATAGATQRAKEVGVRKVVGAVRRTLMLQFVCEAILLTLCSVMIAIALVVLLLPAFNTLTGKQLLLPTTQPAFWALLLGLMVITGLVAGSYPAFFLSSLNPVKVLKGNLKFSTGATFFRKSLVVFQFALSAILIVGMIIIYQQLDYVQTKNLGYNRENLLYIPMEGGLINKYDLLKEEAGKLPGIVSISKMRETPTVISHSRGDIGWVGKDPSQEVLFSDAVVGYDFVKTLDLRLLAGRDFSREFGADSANYILNETAVKKIGYTDPIGKPFIWGTDKGEIIGVLKDFHFSSMHDAIEPLFIRLDTSPKWGTLLVRTTAGKTQTTLAALEKLCKTINPGIPFSYQFSDQEYTKLYKNEQVVSKLANYFAFLAIFISCLGLFGLAMFTAAQRTKEIGVRKTLGASVPNIILLLSTDFLKPVAMALLIAFPIAWYTMNRWLQGFVYKTEIAWWVFVLAGLLTIGIAILTVGFQSIKAALMNPVKSLKA</sequence>
<organism evidence="9 10">
    <name type="scientific">Chitinophaga defluvii</name>
    <dbReference type="NCBI Taxonomy" id="3163343"/>
    <lineage>
        <taxon>Bacteria</taxon>
        <taxon>Pseudomonadati</taxon>
        <taxon>Bacteroidota</taxon>
        <taxon>Chitinophagia</taxon>
        <taxon>Chitinophagales</taxon>
        <taxon>Chitinophagaceae</taxon>
        <taxon>Chitinophaga</taxon>
    </lineage>
</organism>
<comment type="subcellular location">
    <subcellularLocation>
        <location evidence="1">Cell membrane</location>
        <topology evidence="1">Multi-pass membrane protein</topology>
    </subcellularLocation>
</comment>
<dbReference type="InterPro" id="IPR003838">
    <property type="entry name" value="ABC3_permease_C"/>
</dbReference>
<dbReference type="EMBL" id="JBEXAC010000001">
    <property type="protein sequence ID" value="MET6997037.1"/>
    <property type="molecule type" value="Genomic_DNA"/>
</dbReference>
<evidence type="ECO:0000256" key="2">
    <source>
        <dbReference type="ARBA" id="ARBA00022475"/>
    </source>
</evidence>
<evidence type="ECO:0000256" key="6">
    <source>
        <dbReference type="SAM" id="Phobius"/>
    </source>
</evidence>
<feature type="domain" description="MacB-like periplasmic core" evidence="8">
    <location>
        <begin position="432"/>
        <end position="628"/>
    </location>
</feature>
<dbReference type="Pfam" id="PF12704">
    <property type="entry name" value="MacB_PCD"/>
    <property type="match status" value="2"/>
</dbReference>
<keyword evidence="2" id="KW-1003">Cell membrane</keyword>
<feature type="transmembrane region" description="Helical" evidence="6">
    <location>
        <begin position="279"/>
        <end position="300"/>
    </location>
</feature>
<protein>
    <submittedName>
        <fullName evidence="9">ABC transporter permease</fullName>
    </submittedName>
</protein>
<evidence type="ECO:0000256" key="1">
    <source>
        <dbReference type="ARBA" id="ARBA00004651"/>
    </source>
</evidence>
<evidence type="ECO:0000256" key="5">
    <source>
        <dbReference type="ARBA" id="ARBA00023136"/>
    </source>
</evidence>
<feature type="transmembrane region" description="Helical" evidence="6">
    <location>
        <begin position="21"/>
        <end position="41"/>
    </location>
</feature>
<dbReference type="InterPro" id="IPR050250">
    <property type="entry name" value="Macrolide_Exporter_MacB"/>
</dbReference>
<feature type="transmembrane region" description="Helical" evidence="6">
    <location>
        <begin position="668"/>
        <end position="689"/>
    </location>
</feature>
<keyword evidence="5 6" id="KW-0472">Membrane</keyword>
<gene>
    <name evidence="9" type="ORF">ABR189_06640</name>
</gene>
<name>A0ABV2T1X7_9BACT</name>
<feature type="transmembrane region" description="Helical" evidence="6">
    <location>
        <begin position="418"/>
        <end position="442"/>
    </location>
</feature>
<feature type="transmembrane region" description="Helical" evidence="6">
    <location>
        <begin position="749"/>
        <end position="771"/>
    </location>
</feature>
<evidence type="ECO:0000259" key="8">
    <source>
        <dbReference type="Pfam" id="PF12704"/>
    </source>
</evidence>
<dbReference type="RefSeq" id="WP_354659678.1">
    <property type="nucleotide sequence ID" value="NZ_JBEXAC010000001.1"/>
</dbReference>
<dbReference type="PROSITE" id="PS51257">
    <property type="entry name" value="PROKAR_LIPOPROTEIN"/>
    <property type="match status" value="1"/>
</dbReference>
<feature type="domain" description="ABC3 transporter permease C-terminal" evidence="7">
    <location>
        <begin position="669"/>
        <end position="781"/>
    </location>
</feature>
<feature type="transmembrane region" description="Helical" evidence="6">
    <location>
        <begin position="327"/>
        <end position="354"/>
    </location>
</feature>
<accession>A0ABV2T1X7</accession>
<evidence type="ECO:0000313" key="9">
    <source>
        <dbReference type="EMBL" id="MET6997037.1"/>
    </source>
</evidence>
<proteinExistence type="predicted"/>
<dbReference type="Pfam" id="PF02687">
    <property type="entry name" value="FtsX"/>
    <property type="match status" value="2"/>
</dbReference>
<feature type="transmembrane region" description="Helical" evidence="6">
    <location>
        <begin position="374"/>
        <end position="397"/>
    </location>
</feature>
<reference evidence="9 10" key="1">
    <citation type="submission" date="2024-06" db="EMBL/GenBank/DDBJ databases">
        <title>Chitinophaga defluvii sp. nov., isolated from municipal sewage.</title>
        <authorList>
            <person name="Zhang L."/>
        </authorList>
    </citation>
    <scope>NUCLEOTIDE SEQUENCE [LARGE SCALE GENOMIC DNA]</scope>
    <source>
        <strain evidence="9 10">H8</strain>
    </source>
</reference>
<evidence type="ECO:0000313" key="10">
    <source>
        <dbReference type="Proteomes" id="UP001549749"/>
    </source>
</evidence>
<evidence type="ECO:0000256" key="3">
    <source>
        <dbReference type="ARBA" id="ARBA00022692"/>
    </source>
</evidence>
<dbReference type="PANTHER" id="PTHR30572">
    <property type="entry name" value="MEMBRANE COMPONENT OF TRANSPORTER-RELATED"/>
    <property type="match status" value="1"/>
</dbReference>
<keyword evidence="3 6" id="KW-0812">Transmembrane</keyword>
<evidence type="ECO:0000259" key="7">
    <source>
        <dbReference type="Pfam" id="PF02687"/>
    </source>
</evidence>
<dbReference type="Proteomes" id="UP001549749">
    <property type="component" value="Unassembled WGS sequence"/>
</dbReference>
<keyword evidence="4 6" id="KW-1133">Transmembrane helix</keyword>
<dbReference type="PANTHER" id="PTHR30572:SF18">
    <property type="entry name" value="ABC-TYPE MACROLIDE FAMILY EXPORT SYSTEM PERMEASE COMPONENT 2"/>
    <property type="match status" value="1"/>
</dbReference>
<evidence type="ECO:0000256" key="4">
    <source>
        <dbReference type="ARBA" id="ARBA00022989"/>
    </source>
</evidence>
<feature type="domain" description="MacB-like periplasmic core" evidence="8">
    <location>
        <begin position="20"/>
        <end position="237"/>
    </location>
</feature>